<dbReference type="EMBL" id="JAEMHM010000012">
    <property type="protein sequence ID" value="MBJ6726105.1"/>
    <property type="molecule type" value="Genomic_DNA"/>
</dbReference>
<evidence type="ECO:0000313" key="6">
    <source>
        <dbReference type="Proteomes" id="UP000636888"/>
    </source>
</evidence>
<evidence type="ECO:0000313" key="5">
    <source>
        <dbReference type="EMBL" id="MBJ6726105.1"/>
    </source>
</evidence>
<dbReference type="PRINTS" id="PR00080">
    <property type="entry name" value="SDRFAMILY"/>
</dbReference>
<evidence type="ECO:0000256" key="3">
    <source>
        <dbReference type="RuleBase" id="RU000363"/>
    </source>
</evidence>
<comment type="similarity">
    <text evidence="1 3">Belongs to the short-chain dehydrogenases/reductases (SDR) family.</text>
</comment>
<gene>
    <name evidence="5" type="ORF">JFN93_15410</name>
</gene>
<dbReference type="AlphaFoldDB" id="A0A8J7JML7"/>
<dbReference type="GO" id="GO:0016491">
    <property type="term" value="F:oxidoreductase activity"/>
    <property type="evidence" value="ECO:0007669"/>
    <property type="project" value="UniProtKB-KW"/>
</dbReference>
<dbReference type="CDD" id="cd05360">
    <property type="entry name" value="SDR_c3"/>
    <property type="match status" value="1"/>
</dbReference>
<dbReference type="PANTHER" id="PTHR44196:SF1">
    <property type="entry name" value="DEHYDROGENASE_REDUCTASE SDR FAMILY MEMBER 7B"/>
    <property type="match status" value="1"/>
</dbReference>
<dbReference type="InterPro" id="IPR036291">
    <property type="entry name" value="NAD(P)-bd_dom_sf"/>
</dbReference>
<dbReference type="Proteomes" id="UP000636888">
    <property type="component" value="Unassembled WGS sequence"/>
</dbReference>
<dbReference type="Pfam" id="PF00106">
    <property type="entry name" value="adh_short"/>
    <property type="match status" value="1"/>
</dbReference>
<dbReference type="InterPro" id="IPR057326">
    <property type="entry name" value="KR_dom"/>
</dbReference>
<accession>A0A8J7JML7</accession>
<proteinExistence type="inferred from homology"/>
<dbReference type="PRINTS" id="PR00081">
    <property type="entry name" value="GDHRDH"/>
</dbReference>
<organism evidence="5 6">
    <name type="scientific">Geomesophilobacter sediminis</name>
    <dbReference type="NCBI Taxonomy" id="2798584"/>
    <lineage>
        <taxon>Bacteria</taxon>
        <taxon>Pseudomonadati</taxon>
        <taxon>Thermodesulfobacteriota</taxon>
        <taxon>Desulfuromonadia</taxon>
        <taxon>Geobacterales</taxon>
        <taxon>Geobacteraceae</taxon>
        <taxon>Geomesophilobacter</taxon>
    </lineage>
</organism>
<dbReference type="GO" id="GO:0016020">
    <property type="term" value="C:membrane"/>
    <property type="evidence" value="ECO:0007669"/>
    <property type="project" value="TreeGrafter"/>
</dbReference>
<name>A0A8J7JML7_9BACT</name>
<keyword evidence="2" id="KW-0560">Oxidoreductase</keyword>
<sequence>MEIAKGTVVVVTGASAGVGRATALAFARRGAQVGLISRNLERMESLCQEIDAVGGSALAQVVDVSDHEELEEAANRVEALLGPIDVWVNNAMVSVFSPFKDMTNEEYRRVTDVTYLGTVYGTQVALKRMLPRNRGVVVQVGSALADRSIPLQSAYCGAKHGIRGFTDSLRCELLHDRSGVHLTMVQLPALNTPQFAWVKSRLPNKPQPVPPIFQPEVAAEAIVWAAQHRRRELYVGFPTVKAIWANKFFPGLLDRYLARFGYDSQQTDEPEERNRPDNLWHSVPGPFGAHGSFDRRASSCSGELWFSERKAVGLGLVAFGVTLLAGCLVRRRFPPLSALR</sequence>
<evidence type="ECO:0000256" key="1">
    <source>
        <dbReference type="ARBA" id="ARBA00006484"/>
    </source>
</evidence>
<dbReference type="InterPro" id="IPR020904">
    <property type="entry name" value="Sc_DH/Rdtase_CS"/>
</dbReference>
<dbReference type="RefSeq" id="WP_199384996.1">
    <property type="nucleotide sequence ID" value="NZ_JAEMHM010000012.1"/>
</dbReference>
<comment type="caution">
    <text evidence="5">The sequence shown here is derived from an EMBL/GenBank/DDBJ whole genome shotgun (WGS) entry which is preliminary data.</text>
</comment>
<reference evidence="5" key="1">
    <citation type="submission" date="2020-12" db="EMBL/GenBank/DDBJ databases">
        <title>Geomonas sp. Red875, isolated from river sediment.</title>
        <authorList>
            <person name="Xu Z."/>
            <person name="Zhang Z."/>
            <person name="Masuda Y."/>
            <person name="Itoh H."/>
            <person name="Senoo K."/>
        </authorList>
    </citation>
    <scope>NUCLEOTIDE SEQUENCE</scope>
    <source>
        <strain evidence="5">Red875</strain>
    </source>
</reference>
<keyword evidence="6" id="KW-1185">Reference proteome</keyword>
<evidence type="ECO:0000259" key="4">
    <source>
        <dbReference type="SMART" id="SM00822"/>
    </source>
</evidence>
<dbReference type="InterPro" id="IPR002347">
    <property type="entry name" value="SDR_fam"/>
</dbReference>
<dbReference type="SMART" id="SM00822">
    <property type="entry name" value="PKS_KR"/>
    <property type="match status" value="1"/>
</dbReference>
<dbReference type="SUPFAM" id="SSF51735">
    <property type="entry name" value="NAD(P)-binding Rossmann-fold domains"/>
    <property type="match status" value="1"/>
</dbReference>
<feature type="domain" description="Ketoreductase" evidence="4">
    <location>
        <begin position="7"/>
        <end position="193"/>
    </location>
</feature>
<protein>
    <submittedName>
        <fullName evidence="5">SDR family oxidoreductase</fullName>
    </submittedName>
</protein>
<dbReference type="NCBIfam" id="NF005495">
    <property type="entry name" value="PRK07109.1"/>
    <property type="match status" value="1"/>
</dbReference>
<evidence type="ECO:0000256" key="2">
    <source>
        <dbReference type="ARBA" id="ARBA00023002"/>
    </source>
</evidence>
<dbReference type="PROSITE" id="PS00061">
    <property type="entry name" value="ADH_SHORT"/>
    <property type="match status" value="1"/>
</dbReference>
<dbReference type="PANTHER" id="PTHR44196">
    <property type="entry name" value="DEHYDROGENASE/REDUCTASE SDR FAMILY MEMBER 7B"/>
    <property type="match status" value="1"/>
</dbReference>
<dbReference type="Gene3D" id="3.40.50.720">
    <property type="entry name" value="NAD(P)-binding Rossmann-like Domain"/>
    <property type="match status" value="1"/>
</dbReference>